<dbReference type="AlphaFoldDB" id="A0A0K2V565"/>
<organism evidence="1">
    <name type="scientific">Lepeophtheirus salmonis</name>
    <name type="common">Salmon louse</name>
    <name type="synonym">Caligus salmonis</name>
    <dbReference type="NCBI Taxonomy" id="72036"/>
    <lineage>
        <taxon>Eukaryota</taxon>
        <taxon>Metazoa</taxon>
        <taxon>Ecdysozoa</taxon>
        <taxon>Arthropoda</taxon>
        <taxon>Crustacea</taxon>
        <taxon>Multicrustacea</taxon>
        <taxon>Hexanauplia</taxon>
        <taxon>Copepoda</taxon>
        <taxon>Siphonostomatoida</taxon>
        <taxon>Caligidae</taxon>
        <taxon>Lepeophtheirus</taxon>
    </lineage>
</organism>
<dbReference type="EMBL" id="HACA01027920">
    <property type="protein sequence ID" value="CDW45281.1"/>
    <property type="molecule type" value="Transcribed_RNA"/>
</dbReference>
<protein>
    <submittedName>
        <fullName evidence="1">Uncharacterized protein</fullName>
    </submittedName>
</protein>
<reference evidence="1" key="1">
    <citation type="submission" date="2014-05" db="EMBL/GenBank/DDBJ databases">
        <authorList>
            <person name="Chronopoulou M."/>
        </authorList>
    </citation>
    <scope>NUCLEOTIDE SEQUENCE</scope>
    <source>
        <tissue evidence="1">Whole organism</tissue>
    </source>
</reference>
<proteinExistence type="predicted"/>
<evidence type="ECO:0000313" key="1">
    <source>
        <dbReference type="EMBL" id="CDW45282.1"/>
    </source>
</evidence>
<sequence length="79" mass="9409">MYMQNLLISIFLFKKLKNLPHQLISRFMEIQGLNYPHLKKRLIFAALLFKTRLLKVGLIFVENHCTKMLFNIPTAVYKI</sequence>
<accession>A0A0K2V565</accession>
<dbReference type="EMBL" id="HACA01027921">
    <property type="protein sequence ID" value="CDW45282.1"/>
    <property type="molecule type" value="Transcribed_RNA"/>
</dbReference>
<name>A0A0K2V565_LEPSM</name>